<evidence type="ECO:0000313" key="2">
    <source>
        <dbReference type="EMBL" id="KAF4443765.1"/>
    </source>
</evidence>
<proteinExistence type="predicted"/>
<keyword evidence="3" id="KW-1185">Reference proteome</keyword>
<dbReference type="AlphaFoldDB" id="A0A8H4K4V4"/>
<gene>
    <name evidence="2" type="ORF">F53441_11368</name>
</gene>
<reference evidence="2" key="1">
    <citation type="submission" date="2020-01" db="EMBL/GenBank/DDBJ databases">
        <title>Identification and distribution of gene clusters putatively required for synthesis of sphingolipid metabolism inhibitors in phylogenetically diverse species of the filamentous fungus Fusarium.</title>
        <authorList>
            <person name="Kim H.-S."/>
            <person name="Busman M."/>
            <person name="Brown D.W."/>
            <person name="Divon H."/>
            <person name="Uhlig S."/>
            <person name="Proctor R.H."/>
        </authorList>
    </citation>
    <scope>NUCLEOTIDE SEQUENCE</scope>
    <source>
        <strain evidence="2">NRRL 53441</strain>
    </source>
</reference>
<sequence>MNQYPKSNVRGIGGAIGEEDRIEVPNGAQPGDNSSGKGYQLAENEAFQKMLASLPDEQRAIVNGLSTKKLNEVMQRWQKKRDEQMSSRAAALNQSQRPTAFANNELVVMDAMHVPTQIFSMLRDGGQDIVQEGTWDWGMLKIWMQQNQTPQALQDQLEEAQWKQYQTQVLR</sequence>
<feature type="region of interest" description="Disordered" evidence="1">
    <location>
        <begin position="1"/>
        <end position="39"/>
    </location>
</feature>
<accession>A0A8H4K4V4</accession>
<dbReference type="OrthoDB" id="3918840at2759"/>
<protein>
    <submittedName>
        <fullName evidence="2">Gall11 coactivator protein</fullName>
    </submittedName>
</protein>
<organism evidence="2 3">
    <name type="scientific">Fusarium austroafricanum</name>
    <dbReference type="NCBI Taxonomy" id="2364996"/>
    <lineage>
        <taxon>Eukaryota</taxon>
        <taxon>Fungi</taxon>
        <taxon>Dikarya</taxon>
        <taxon>Ascomycota</taxon>
        <taxon>Pezizomycotina</taxon>
        <taxon>Sordariomycetes</taxon>
        <taxon>Hypocreomycetidae</taxon>
        <taxon>Hypocreales</taxon>
        <taxon>Nectriaceae</taxon>
        <taxon>Fusarium</taxon>
        <taxon>Fusarium concolor species complex</taxon>
    </lineage>
</organism>
<name>A0A8H4K4V4_9HYPO</name>
<dbReference type="Proteomes" id="UP000605986">
    <property type="component" value="Unassembled WGS sequence"/>
</dbReference>
<evidence type="ECO:0000256" key="1">
    <source>
        <dbReference type="SAM" id="MobiDB-lite"/>
    </source>
</evidence>
<evidence type="ECO:0000313" key="3">
    <source>
        <dbReference type="Proteomes" id="UP000605986"/>
    </source>
</evidence>
<comment type="caution">
    <text evidence="2">The sequence shown here is derived from an EMBL/GenBank/DDBJ whole genome shotgun (WGS) entry which is preliminary data.</text>
</comment>
<dbReference type="EMBL" id="JAADJG010000562">
    <property type="protein sequence ID" value="KAF4443765.1"/>
    <property type="molecule type" value="Genomic_DNA"/>
</dbReference>